<feature type="chain" id="PRO_5001496125" description="Lipoprotein" evidence="1">
    <location>
        <begin position="22"/>
        <end position="71"/>
    </location>
</feature>
<reference evidence="2 3" key="1">
    <citation type="submission" date="2013-02" db="EMBL/GenBank/DDBJ databases">
        <authorList>
            <person name="Fiebig A."/>
            <person name="Goeker M."/>
            <person name="Klenk H.-P.P."/>
        </authorList>
    </citation>
    <scope>NUCLEOTIDE SEQUENCE [LARGE SCALE GENOMIC DNA]</scope>
    <source>
        <strain evidence="2 3">DSM 19309</strain>
    </source>
</reference>
<name>A0A017HVT7_9RHOB</name>
<dbReference type="EMBL" id="AOSK01000005">
    <property type="protein sequence ID" value="EYD78283.1"/>
    <property type="molecule type" value="Genomic_DNA"/>
</dbReference>
<organism evidence="2 3">
    <name type="scientific">Rubellimicrobium mesophilum DSM 19309</name>
    <dbReference type="NCBI Taxonomy" id="442562"/>
    <lineage>
        <taxon>Bacteria</taxon>
        <taxon>Pseudomonadati</taxon>
        <taxon>Pseudomonadota</taxon>
        <taxon>Alphaproteobacteria</taxon>
        <taxon>Rhodobacterales</taxon>
        <taxon>Roseobacteraceae</taxon>
        <taxon>Rubellimicrobium</taxon>
    </lineage>
</organism>
<evidence type="ECO:0000313" key="3">
    <source>
        <dbReference type="Proteomes" id="UP000019666"/>
    </source>
</evidence>
<dbReference type="HOGENOM" id="CLU_201784_0_0_5"/>
<dbReference type="RefSeq" id="WP_037283098.1">
    <property type="nucleotide sequence ID" value="NZ_KK088615.1"/>
</dbReference>
<evidence type="ECO:0000256" key="1">
    <source>
        <dbReference type="SAM" id="SignalP"/>
    </source>
</evidence>
<protein>
    <recommendedName>
        <fullName evidence="4">Lipoprotein</fullName>
    </recommendedName>
</protein>
<dbReference type="PROSITE" id="PS51257">
    <property type="entry name" value="PROKAR_LIPOPROTEIN"/>
    <property type="match status" value="1"/>
</dbReference>
<gene>
    <name evidence="2" type="ORF">Rumeso_00112</name>
</gene>
<keyword evidence="3" id="KW-1185">Reference proteome</keyword>
<dbReference type="Proteomes" id="UP000019666">
    <property type="component" value="Unassembled WGS sequence"/>
</dbReference>
<keyword evidence="1" id="KW-0732">Signal</keyword>
<dbReference type="AlphaFoldDB" id="A0A017HVT7"/>
<evidence type="ECO:0008006" key="4">
    <source>
        <dbReference type="Google" id="ProtNLM"/>
    </source>
</evidence>
<accession>A0A017HVT7</accession>
<comment type="caution">
    <text evidence="2">The sequence shown here is derived from an EMBL/GenBank/DDBJ whole genome shotgun (WGS) entry which is preliminary data.</text>
</comment>
<evidence type="ECO:0000313" key="2">
    <source>
        <dbReference type="EMBL" id="EYD78283.1"/>
    </source>
</evidence>
<sequence length="71" mass="6672">MTLTIRTLAVLAFAAALSACGETDVERAATGAAIGGAVAAATDGNLAEGALYGAAAGAISCNVAPGAPNCY</sequence>
<feature type="signal peptide" evidence="1">
    <location>
        <begin position="1"/>
        <end position="21"/>
    </location>
</feature>
<proteinExistence type="predicted"/>